<sequence length="314" mass="32619">MLKSNNSIILAKVETTSGTDAIPTGAANAIQVSNIEHTPIASDTVDLPRNTGYFGHGPQLLINKRVTIAFDVEVSAAGAADTVPAWAPLLRGCLFNETVTVGTSVSWSPITNNAETLTIYVYRDGVVQKLVGCQGTFTLTLSAGGAPSFRYTFTGSYAGPSDEANPTAALSAFRTPLAVDFTNATLAIHGYDVVCNEFSIDIANAVTSTDIIGSNDIVISERAPVGSATIDYTTVADKNWIDIARAATGGPLAFVLGESDGSGGRTAGTIFKVDCPNISLGAPTFGDRDGILTATIPLRLVPDAGNDEIIITTQ</sequence>
<reference evidence="1" key="1">
    <citation type="submission" date="2022-08" db="EMBL/GenBank/DDBJ databases">
        <authorList>
            <person name="Dzunkova M."/>
            <person name="La Clair J."/>
            <person name="Tyml T."/>
            <person name="Doud D."/>
            <person name="Schulz F."/>
            <person name="Piquer S."/>
            <person name="Porcel Sanchis D."/>
            <person name="Osborn A."/>
            <person name="Robinson D."/>
            <person name="Louie K.B."/>
            <person name="Bowen B.P."/>
            <person name="Bowers R."/>
            <person name="Lee J."/>
            <person name="Arnau Llombart V."/>
            <person name="Diaz Villanueva W."/>
            <person name="Gosliner T."/>
            <person name="Northen T."/>
            <person name="Cheng J.-F."/>
            <person name="Burkart M.D."/>
            <person name="Woyke T."/>
        </authorList>
    </citation>
    <scope>NUCLEOTIDE SEQUENCE</scope>
    <source>
        <strain evidence="1">Df01</strain>
    </source>
</reference>
<organism evidence="1 2">
    <name type="scientific">Candidatus Doriopsillibacter californiensis</name>
    <dbReference type="NCBI Taxonomy" id="2970740"/>
    <lineage>
        <taxon>Bacteria</taxon>
        <taxon>Pseudomonadati</taxon>
        <taxon>Pseudomonadota</taxon>
        <taxon>Gammaproteobacteria</taxon>
        <taxon>Candidatus Tethybacterales</taxon>
        <taxon>Candidatus Persebacteraceae</taxon>
        <taxon>Candidatus Doriopsillibacter</taxon>
    </lineage>
</organism>
<name>A0ABT7QMA4_9GAMM</name>
<accession>A0ABT7QMA4</accession>
<proteinExistence type="predicted"/>
<dbReference type="Proteomes" id="UP001168167">
    <property type="component" value="Unassembled WGS sequence"/>
</dbReference>
<dbReference type="InterPro" id="IPR044000">
    <property type="entry name" value="Phage_tube_2"/>
</dbReference>
<evidence type="ECO:0000313" key="2">
    <source>
        <dbReference type="Proteomes" id="UP001168167"/>
    </source>
</evidence>
<comment type="caution">
    <text evidence="1">The sequence shown here is derived from an EMBL/GenBank/DDBJ whole genome shotgun (WGS) entry which is preliminary data.</text>
</comment>
<keyword evidence="2" id="KW-1185">Reference proteome</keyword>
<dbReference type="EMBL" id="JANQAO010000003">
    <property type="protein sequence ID" value="MDM5147846.1"/>
    <property type="molecule type" value="Genomic_DNA"/>
</dbReference>
<protein>
    <submittedName>
        <fullName evidence="1">Phage tail tube protein</fullName>
    </submittedName>
</protein>
<reference evidence="1" key="2">
    <citation type="journal article" date="2023" name="Microbiome">
        <title>Synthase-selected sorting approach identifies a beta-lactone synthase in a nudibranch symbiotic bacterium.</title>
        <authorList>
            <person name="Dzunkova M."/>
            <person name="La Clair J.J."/>
            <person name="Tyml T."/>
            <person name="Doud D."/>
            <person name="Schulz F."/>
            <person name="Piquer-Esteban S."/>
            <person name="Porcel Sanchis D."/>
            <person name="Osborn A."/>
            <person name="Robinson D."/>
            <person name="Louie K.B."/>
            <person name="Bowen B.P."/>
            <person name="Bowers R.M."/>
            <person name="Lee J."/>
            <person name="Arnau V."/>
            <person name="Diaz-Villanueva W."/>
            <person name="Stepanauskas R."/>
            <person name="Gosliner T."/>
            <person name="Date S.V."/>
            <person name="Northen T.R."/>
            <person name="Cheng J.F."/>
            <person name="Burkart M.D."/>
            <person name="Woyke T."/>
        </authorList>
    </citation>
    <scope>NUCLEOTIDE SEQUENCE</scope>
    <source>
        <strain evidence="1">Df01</strain>
    </source>
</reference>
<evidence type="ECO:0000313" key="1">
    <source>
        <dbReference type="EMBL" id="MDM5147846.1"/>
    </source>
</evidence>
<dbReference type="Pfam" id="PF18906">
    <property type="entry name" value="Phage_tube_2"/>
    <property type="match status" value="1"/>
</dbReference>
<gene>
    <name evidence="1" type="ORF">NQX30_05625</name>
</gene>